<dbReference type="InterPro" id="IPR023473">
    <property type="entry name" value="AMMECR1"/>
</dbReference>
<dbReference type="EMBL" id="QMQB01000037">
    <property type="protein sequence ID" value="RLE14445.1"/>
    <property type="molecule type" value="Genomic_DNA"/>
</dbReference>
<dbReference type="InterPro" id="IPR023472">
    <property type="entry name" value="Uncharacterised_MJ0810"/>
</dbReference>
<dbReference type="Gene3D" id="3.30.700.20">
    <property type="entry name" value="Hypothetical protein ph0010, domain 1"/>
    <property type="match status" value="1"/>
</dbReference>
<name>A0A662DG50_UNCAE</name>
<sequence>MKENEEQFPVRLARKTLEEYLIKGQKISPPPVVPEKFRKKAGVFVSLHKKGKLRGCIGTFLPTRENIAEEIIENAISAATKDPRFPPVEPEELKDIDISVDILSLPEPVNSLGELDPKKYGVIVSRGWQRGLLLPDLEGGDTVEYQLEIAKQKAGLYGIPVEELNIQKFTVKRYKEEKS</sequence>
<dbReference type="Pfam" id="PF01871">
    <property type="entry name" value="AMMECR1"/>
    <property type="match status" value="1"/>
</dbReference>
<evidence type="ECO:0000259" key="1">
    <source>
        <dbReference type="PROSITE" id="PS51112"/>
    </source>
</evidence>
<dbReference type="NCBIfam" id="TIGR00296">
    <property type="entry name" value="TIGR00296 family protein"/>
    <property type="match status" value="1"/>
</dbReference>
<evidence type="ECO:0000313" key="2">
    <source>
        <dbReference type="EMBL" id="RLE14445.1"/>
    </source>
</evidence>
<dbReference type="NCBIfam" id="TIGR04335">
    <property type="entry name" value="AmmeMemoSam_A"/>
    <property type="match status" value="1"/>
</dbReference>
<evidence type="ECO:0000313" key="3">
    <source>
        <dbReference type="Proteomes" id="UP000267654"/>
    </source>
</evidence>
<dbReference type="Proteomes" id="UP000267654">
    <property type="component" value="Unassembled WGS sequence"/>
</dbReference>
<dbReference type="AlphaFoldDB" id="A0A662DG50"/>
<dbReference type="PANTHER" id="PTHR13016:SF0">
    <property type="entry name" value="AMME SYNDROME CANDIDATE GENE 1 PROTEIN"/>
    <property type="match status" value="1"/>
</dbReference>
<dbReference type="PROSITE" id="PS51112">
    <property type="entry name" value="AMMECR1"/>
    <property type="match status" value="1"/>
</dbReference>
<accession>A0A662DG50</accession>
<gene>
    <name evidence="2" type="ORF">DRI96_01425</name>
</gene>
<protein>
    <submittedName>
        <fullName evidence="2">AMMECR1 domain-containing protein</fullName>
    </submittedName>
</protein>
<dbReference type="InterPro" id="IPR036071">
    <property type="entry name" value="AMMECR1_dom_sf"/>
</dbReference>
<comment type="caution">
    <text evidence="2">The sequence shown here is derived from an EMBL/GenBank/DDBJ whole genome shotgun (WGS) entry which is preliminary data.</text>
</comment>
<dbReference type="InterPro" id="IPR027485">
    <property type="entry name" value="AMMECR1_N"/>
</dbReference>
<feature type="domain" description="AMMECR1" evidence="1">
    <location>
        <begin position="4"/>
        <end position="179"/>
    </location>
</feature>
<dbReference type="InterPro" id="IPR027623">
    <property type="entry name" value="AmmeMemoSam_A"/>
</dbReference>
<dbReference type="InterPro" id="IPR002733">
    <property type="entry name" value="AMMECR1_domain"/>
</dbReference>
<proteinExistence type="inferred from homology"/>
<dbReference type="SUPFAM" id="SSF143447">
    <property type="entry name" value="AMMECR1-like"/>
    <property type="match status" value="1"/>
</dbReference>
<reference evidence="2 3" key="1">
    <citation type="submission" date="2018-06" db="EMBL/GenBank/DDBJ databases">
        <title>Extensive metabolic versatility and redundancy in microbially diverse, dynamic hydrothermal sediments.</title>
        <authorList>
            <person name="Dombrowski N."/>
            <person name="Teske A."/>
            <person name="Baker B.J."/>
        </authorList>
    </citation>
    <scope>NUCLEOTIDE SEQUENCE [LARGE SCALE GENOMIC DNA]</scope>
    <source>
        <strain evidence="2">B19_G9</strain>
    </source>
</reference>
<organism evidence="2 3">
    <name type="scientific">Aerophobetes bacterium</name>
    <dbReference type="NCBI Taxonomy" id="2030807"/>
    <lineage>
        <taxon>Bacteria</taxon>
        <taxon>Candidatus Aerophobota</taxon>
    </lineage>
</organism>
<dbReference type="HAMAP" id="MF_00645">
    <property type="entry name" value="AMMECR1"/>
    <property type="match status" value="1"/>
</dbReference>
<dbReference type="Gene3D" id="3.30.1490.150">
    <property type="entry name" value="Hypothetical protein ph0010, domain 2"/>
    <property type="match status" value="1"/>
</dbReference>
<dbReference type="PANTHER" id="PTHR13016">
    <property type="entry name" value="AMMECR1 HOMOLOG"/>
    <property type="match status" value="1"/>
</dbReference>